<gene>
    <name evidence="9" type="ORF">CP968_02865</name>
</gene>
<keyword evidence="2 6" id="KW-0274">FAD</keyword>
<dbReference type="HAMAP" id="MF_01685">
    <property type="entry name" value="FENR2"/>
    <property type="match status" value="1"/>
</dbReference>
<dbReference type="GO" id="GO:0004791">
    <property type="term" value="F:thioredoxin-disulfide reductase (NADPH) activity"/>
    <property type="evidence" value="ECO:0007669"/>
    <property type="project" value="UniProtKB-EC"/>
</dbReference>
<evidence type="ECO:0000256" key="3">
    <source>
        <dbReference type="ARBA" id="ARBA00022857"/>
    </source>
</evidence>
<dbReference type="GO" id="GO:0004324">
    <property type="term" value="F:ferredoxin-NADP+ reductase activity"/>
    <property type="evidence" value="ECO:0007669"/>
    <property type="project" value="UniProtKB-UniRule"/>
</dbReference>
<feature type="binding site" evidence="6">
    <location>
        <position position="34"/>
    </location>
    <ligand>
        <name>FAD</name>
        <dbReference type="ChEBI" id="CHEBI:57692"/>
    </ligand>
</feature>
<dbReference type="GO" id="GO:0050661">
    <property type="term" value="F:NADP binding"/>
    <property type="evidence" value="ECO:0007669"/>
    <property type="project" value="UniProtKB-UniRule"/>
</dbReference>
<feature type="compositionally biased region" description="Low complexity" evidence="7">
    <location>
        <begin position="342"/>
        <end position="361"/>
    </location>
</feature>
<dbReference type="InterPro" id="IPR036188">
    <property type="entry name" value="FAD/NAD-bd_sf"/>
</dbReference>
<dbReference type="PRINTS" id="PR00469">
    <property type="entry name" value="PNDRDTASEII"/>
</dbReference>
<keyword evidence="3 6" id="KW-0521">NADP</keyword>
<comment type="catalytic activity">
    <reaction evidence="5">
        <text>[thioredoxin]-dithiol + NADP(+) = [thioredoxin]-disulfide + NADPH + H(+)</text>
        <dbReference type="Rhea" id="RHEA:20345"/>
        <dbReference type="Rhea" id="RHEA-COMP:10698"/>
        <dbReference type="Rhea" id="RHEA-COMP:10700"/>
        <dbReference type="ChEBI" id="CHEBI:15378"/>
        <dbReference type="ChEBI" id="CHEBI:29950"/>
        <dbReference type="ChEBI" id="CHEBI:50058"/>
        <dbReference type="ChEBI" id="CHEBI:57783"/>
        <dbReference type="ChEBI" id="CHEBI:58349"/>
        <dbReference type="EC" id="1.8.1.9"/>
    </reaction>
</comment>
<dbReference type="PANTHER" id="PTHR48105">
    <property type="entry name" value="THIOREDOXIN REDUCTASE 1-RELATED-RELATED"/>
    <property type="match status" value="1"/>
</dbReference>
<feature type="region of interest" description="Disordered" evidence="7">
    <location>
        <begin position="93"/>
        <end position="116"/>
    </location>
</feature>
<evidence type="ECO:0000256" key="5">
    <source>
        <dbReference type="ARBA" id="ARBA00048132"/>
    </source>
</evidence>
<dbReference type="InterPro" id="IPR050097">
    <property type="entry name" value="Ferredoxin-NADP_redctase_2"/>
</dbReference>
<evidence type="ECO:0000256" key="1">
    <source>
        <dbReference type="ARBA" id="ARBA00022630"/>
    </source>
</evidence>
<protein>
    <recommendedName>
        <fullName evidence="6">Ferredoxin--NADP reductase</fullName>
        <shortName evidence="6">FNR</shortName>
        <shortName evidence="6">Fd-NADP(+) reductase</shortName>
        <ecNumber evidence="6">1.18.1.2</ecNumber>
    </recommendedName>
</protein>
<evidence type="ECO:0000313" key="10">
    <source>
        <dbReference type="Proteomes" id="UP000326831"/>
    </source>
</evidence>
<feature type="domain" description="FAD/NAD(P)-binding" evidence="8">
    <location>
        <begin position="6"/>
        <end position="302"/>
    </location>
</feature>
<feature type="binding site" evidence="6">
    <location>
        <position position="294"/>
    </location>
    <ligand>
        <name>FAD</name>
        <dbReference type="ChEBI" id="CHEBI:57692"/>
    </ligand>
</feature>
<accession>A0A5P2UU01</accession>
<evidence type="ECO:0000313" key="9">
    <source>
        <dbReference type="EMBL" id="QEU82678.1"/>
    </source>
</evidence>
<dbReference type="Gene3D" id="3.50.50.60">
    <property type="entry name" value="FAD/NAD(P)-binding domain"/>
    <property type="match status" value="2"/>
</dbReference>
<evidence type="ECO:0000256" key="6">
    <source>
        <dbReference type="HAMAP-Rule" id="MF_01685"/>
    </source>
</evidence>
<dbReference type="AlphaFoldDB" id="A0A5P2UU01"/>
<dbReference type="EMBL" id="CP023701">
    <property type="protein sequence ID" value="QEU82678.1"/>
    <property type="molecule type" value="Genomic_DNA"/>
</dbReference>
<feature type="compositionally biased region" description="Gly residues" evidence="7">
    <location>
        <begin position="99"/>
        <end position="109"/>
    </location>
</feature>
<dbReference type="PRINTS" id="PR00368">
    <property type="entry name" value="FADPNR"/>
</dbReference>
<evidence type="ECO:0000259" key="8">
    <source>
        <dbReference type="Pfam" id="PF07992"/>
    </source>
</evidence>
<comment type="similarity">
    <text evidence="6">Belongs to the ferredoxin--NADP reductase type 2 family.</text>
</comment>
<dbReference type="Proteomes" id="UP000326831">
    <property type="component" value="Chromosome"/>
</dbReference>
<evidence type="ECO:0000256" key="4">
    <source>
        <dbReference type="ARBA" id="ARBA00023002"/>
    </source>
</evidence>
<sequence length="361" mass="37030">METTVDIAIVGAGPAGLYAAYCAGFRGLSAAVVEGLDEPGGQVSAMYPEKLLYDVAGHPGITGRGLIDNLLRQAEPFRTAHLLGRTAVSLDPREAGAAHGSGGGQGPAAGPGWTLGTDDGSRVHAGAVVIAAGLGRFVPRTLPCSVPYEGRGVAYHVPRLDAHAGRDVVVVGGGDSAVDWALALAPLARSVTLVHRRGTFRAHEHSVRLVYASGVRVLTDAQVVACHGADRLERVEVRAAEDTLILPAQSLVAALGFSSGPGPVADWGLELEHRRIRVDRSMRTNLPRVYAVGDGCTYPGRVPLISVGFGEAGTAVNHAAVSLRPGERLAPEHSSDTSPGDTAPTAPAVRPAPAGAAAVPA</sequence>
<dbReference type="EC" id="1.18.1.2" evidence="6"/>
<reference evidence="9 10" key="1">
    <citation type="submission" date="2017-09" db="EMBL/GenBank/DDBJ databases">
        <authorList>
            <person name="Lee N."/>
            <person name="Cho B.-K."/>
        </authorList>
    </citation>
    <scope>NUCLEOTIDE SEQUENCE [LARGE SCALE GENOMIC DNA]</scope>
    <source>
        <strain evidence="9 10">ATCC 27467</strain>
    </source>
</reference>
<keyword evidence="1 6" id="KW-0285">Flavoprotein</keyword>
<dbReference type="OrthoDB" id="9806179at2"/>
<feature type="binding site" evidence="6">
    <location>
        <position position="137"/>
    </location>
    <ligand>
        <name>FAD</name>
        <dbReference type="ChEBI" id="CHEBI:57692"/>
    </ligand>
</feature>
<evidence type="ECO:0000256" key="2">
    <source>
        <dbReference type="ARBA" id="ARBA00022827"/>
    </source>
</evidence>
<proteinExistence type="inferred from homology"/>
<comment type="caution">
    <text evidence="6">Lacks conserved residue(s) required for the propagation of feature annotation.</text>
</comment>
<comment type="subunit">
    <text evidence="6">Homodimer.</text>
</comment>
<feature type="binding site" evidence="6">
    <location>
        <position position="42"/>
    </location>
    <ligand>
        <name>FAD</name>
        <dbReference type="ChEBI" id="CHEBI:57692"/>
    </ligand>
</feature>
<feature type="binding site" evidence="6">
    <location>
        <position position="87"/>
    </location>
    <ligand>
        <name>FAD</name>
        <dbReference type="ChEBI" id="CHEBI:57692"/>
    </ligand>
</feature>
<dbReference type="GO" id="GO:0050660">
    <property type="term" value="F:flavin adenine dinucleotide binding"/>
    <property type="evidence" value="ECO:0007669"/>
    <property type="project" value="UniProtKB-UniRule"/>
</dbReference>
<feature type="binding site" evidence="6">
    <location>
        <position position="47"/>
    </location>
    <ligand>
        <name>FAD</name>
        <dbReference type="ChEBI" id="CHEBI:57692"/>
    </ligand>
</feature>
<dbReference type="SUPFAM" id="SSF51905">
    <property type="entry name" value="FAD/NAD(P)-binding domain"/>
    <property type="match status" value="1"/>
</dbReference>
<dbReference type="InterPro" id="IPR023753">
    <property type="entry name" value="FAD/NAD-binding_dom"/>
</dbReference>
<evidence type="ECO:0000256" key="7">
    <source>
        <dbReference type="SAM" id="MobiDB-lite"/>
    </source>
</evidence>
<keyword evidence="10" id="KW-1185">Reference proteome</keyword>
<dbReference type="Pfam" id="PF07992">
    <property type="entry name" value="Pyr_redox_2"/>
    <property type="match status" value="1"/>
</dbReference>
<name>A0A5P2UU01_9ACTN</name>
<organism evidence="9 10">
    <name type="scientific">Streptomyces subrutilus</name>
    <dbReference type="NCBI Taxonomy" id="36818"/>
    <lineage>
        <taxon>Bacteria</taxon>
        <taxon>Bacillati</taxon>
        <taxon>Actinomycetota</taxon>
        <taxon>Actinomycetes</taxon>
        <taxon>Kitasatosporales</taxon>
        <taxon>Streptomycetaceae</taxon>
        <taxon>Streptomyces</taxon>
    </lineage>
</organism>
<keyword evidence="4 6" id="KW-0560">Oxidoreductase</keyword>
<comment type="catalytic activity">
    <reaction evidence="6">
        <text>2 reduced [2Fe-2S]-[ferredoxin] + NADP(+) + H(+) = 2 oxidized [2Fe-2S]-[ferredoxin] + NADPH</text>
        <dbReference type="Rhea" id="RHEA:20125"/>
        <dbReference type="Rhea" id="RHEA-COMP:10000"/>
        <dbReference type="Rhea" id="RHEA-COMP:10001"/>
        <dbReference type="ChEBI" id="CHEBI:15378"/>
        <dbReference type="ChEBI" id="CHEBI:33737"/>
        <dbReference type="ChEBI" id="CHEBI:33738"/>
        <dbReference type="ChEBI" id="CHEBI:57783"/>
        <dbReference type="ChEBI" id="CHEBI:58349"/>
        <dbReference type="EC" id="1.18.1.2"/>
    </reaction>
</comment>
<feature type="binding site" evidence="6">
    <location>
        <position position="335"/>
    </location>
    <ligand>
        <name>FAD</name>
        <dbReference type="ChEBI" id="CHEBI:57692"/>
    </ligand>
</feature>
<comment type="cofactor">
    <cofactor evidence="6">
        <name>FAD</name>
        <dbReference type="ChEBI" id="CHEBI:57692"/>
    </cofactor>
    <text evidence="6">Binds 1 FAD per subunit.</text>
</comment>
<feature type="region of interest" description="Disordered" evidence="7">
    <location>
        <begin position="327"/>
        <end position="361"/>
    </location>
</feature>
<dbReference type="InterPro" id="IPR022890">
    <property type="entry name" value="Fd--NADP_Rdtase_type_2"/>
</dbReference>
<dbReference type="KEGG" id="ssub:CP968_02865"/>